<sequence>MITFVGAGPGAEDLITVRGQRLLQEADIVIYAGSLVNPGLLSLCREDCKVYNSAVMTLEEVLDVMTAGQAEGNEIVRLHTGDPCLYGAIREQMDALEENGIPYEVCPGVSSFCGAAAALGAEYTLPGISQSVVITRMAGRTPVPDRESIASFAAHQATMVIFLSTGMLRALSAELIRGGYPSDTPAAIVYKATWPEEKVLRCTVDALEETAREAGVTKTALIVVGRILEDEYERSKLYDPSFTTEFRRAVHLKAPVEEQK</sequence>
<dbReference type="PANTHER" id="PTHR45790">
    <property type="entry name" value="SIROHEME SYNTHASE-RELATED"/>
    <property type="match status" value="1"/>
</dbReference>
<keyword evidence="5 8" id="KW-0808">Transferase</keyword>
<reference evidence="8" key="1">
    <citation type="journal article" date="2021" name="PeerJ">
        <title>Extensive microbial diversity within the chicken gut microbiome revealed by metagenomics and culture.</title>
        <authorList>
            <person name="Gilroy R."/>
            <person name="Ravi A."/>
            <person name="Getino M."/>
            <person name="Pursley I."/>
            <person name="Horton D.L."/>
            <person name="Alikhan N.F."/>
            <person name="Baker D."/>
            <person name="Gharbi K."/>
            <person name="Hall N."/>
            <person name="Watson M."/>
            <person name="Adriaenssens E.M."/>
            <person name="Foster-Nyarko E."/>
            <person name="Jarju S."/>
            <person name="Secka A."/>
            <person name="Antonio M."/>
            <person name="Oren A."/>
            <person name="Chaudhuri R.R."/>
            <person name="La Ragione R."/>
            <person name="Hildebrand F."/>
            <person name="Pallen M.J."/>
        </authorList>
    </citation>
    <scope>NUCLEOTIDE SEQUENCE</scope>
    <source>
        <strain evidence="8">ChiGjej1B1-13045</strain>
    </source>
</reference>
<gene>
    <name evidence="8" type="primary">cobM</name>
    <name evidence="8" type="ORF">H9817_06685</name>
</gene>
<dbReference type="EC" id="2.1.1.133" evidence="8"/>
<dbReference type="GO" id="GO:0032259">
    <property type="term" value="P:methylation"/>
    <property type="evidence" value="ECO:0007669"/>
    <property type="project" value="UniProtKB-KW"/>
</dbReference>
<dbReference type="GO" id="GO:0009236">
    <property type="term" value="P:cobalamin biosynthetic process"/>
    <property type="evidence" value="ECO:0007669"/>
    <property type="project" value="UniProtKB-KW"/>
</dbReference>
<dbReference type="NCBIfam" id="TIGR01465">
    <property type="entry name" value="cobM_cbiF"/>
    <property type="match status" value="1"/>
</dbReference>
<keyword evidence="4 8" id="KW-0489">Methyltransferase</keyword>
<dbReference type="GO" id="GO:0046026">
    <property type="term" value="F:precorrin-4 C11-methyltransferase activity"/>
    <property type="evidence" value="ECO:0007669"/>
    <property type="project" value="UniProtKB-EC"/>
</dbReference>
<dbReference type="SUPFAM" id="SSF53790">
    <property type="entry name" value="Tetrapyrrole methylase"/>
    <property type="match status" value="1"/>
</dbReference>
<comment type="pathway">
    <text evidence="1">Cofactor biosynthesis; adenosylcobalamin biosynthesis.</text>
</comment>
<dbReference type="PROSITE" id="PS00839">
    <property type="entry name" value="SUMT_1"/>
    <property type="match status" value="1"/>
</dbReference>
<dbReference type="InterPro" id="IPR014777">
    <property type="entry name" value="4pyrrole_Mease_sub1"/>
</dbReference>
<dbReference type="Pfam" id="PF00590">
    <property type="entry name" value="TP_methylase"/>
    <property type="match status" value="1"/>
</dbReference>
<comment type="caution">
    <text evidence="8">The sequence shown here is derived from an EMBL/GenBank/DDBJ whole genome shotgun (WGS) entry which is preliminary data.</text>
</comment>
<evidence type="ECO:0000259" key="7">
    <source>
        <dbReference type="Pfam" id="PF00590"/>
    </source>
</evidence>
<proteinExistence type="inferred from homology"/>
<dbReference type="InterPro" id="IPR000878">
    <property type="entry name" value="4pyrrol_Mease"/>
</dbReference>
<dbReference type="AlphaFoldDB" id="A0A9D2DAY5"/>
<evidence type="ECO:0000256" key="5">
    <source>
        <dbReference type="ARBA" id="ARBA00022679"/>
    </source>
</evidence>
<evidence type="ECO:0000256" key="2">
    <source>
        <dbReference type="ARBA" id="ARBA00005879"/>
    </source>
</evidence>
<keyword evidence="6" id="KW-0949">S-adenosyl-L-methionine</keyword>
<dbReference type="Proteomes" id="UP000824017">
    <property type="component" value="Unassembled WGS sequence"/>
</dbReference>
<name>A0A9D2DAY5_9FIRM</name>
<organism evidence="8 9">
    <name type="scientific">Candidatus Mediterraneibacter stercorigallinarum</name>
    <dbReference type="NCBI Taxonomy" id="2838686"/>
    <lineage>
        <taxon>Bacteria</taxon>
        <taxon>Bacillati</taxon>
        <taxon>Bacillota</taxon>
        <taxon>Clostridia</taxon>
        <taxon>Lachnospirales</taxon>
        <taxon>Lachnospiraceae</taxon>
        <taxon>Mediterraneibacter</taxon>
    </lineage>
</organism>
<dbReference type="InterPro" id="IPR006362">
    <property type="entry name" value="Cbl_synth_CobM/CibF"/>
</dbReference>
<dbReference type="CDD" id="cd11641">
    <property type="entry name" value="Precorrin-4_C11-MT"/>
    <property type="match status" value="1"/>
</dbReference>
<dbReference type="Gene3D" id="3.30.950.10">
    <property type="entry name" value="Methyltransferase, Cobalt-precorrin-4 Transmethylase, Domain 2"/>
    <property type="match status" value="1"/>
</dbReference>
<dbReference type="InterPro" id="IPR003043">
    <property type="entry name" value="Uropor_MeTrfase_CS"/>
</dbReference>
<evidence type="ECO:0000256" key="1">
    <source>
        <dbReference type="ARBA" id="ARBA00004953"/>
    </source>
</evidence>
<reference evidence="8" key="2">
    <citation type="submission" date="2021-04" db="EMBL/GenBank/DDBJ databases">
        <authorList>
            <person name="Gilroy R."/>
        </authorList>
    </citation>
    <scope>NUCLEOTIDE SEQUENCE</scope>
    <source>
        <strain evidence="8">ChiGjej1B1-13045</strain>
    </source>
</reference>
<evidence type="ECO:0000313" key="8">
    <source>
        <dbReference type="EMBL" id="HIZ13593.1"/>
    </source>
</evidence>
<evidence type="ECO:0000256" key="6">
    <source>
        <dbReference type="ARBA" id="ARBA00022691"/>
    </source>
</evidence>
<dbReference type="EMBL" id="DXCD01000176">
    <property type="protein sequence ID" value="HIZ13593.1"/>
    <property type="molecule type" value="Genomic_DNA"/>
</dbReference>
<dbReference type="InterPro" id="IPR014776">
    <property type="entry name" value="4pyrrole_Mease_sub2"/>
</dbReference>
<evidence type="ECO:0000313" key="9">
    <source>
        <dbReference type="Proteomes" id="UP000824017"/>
    </source>
</evidence>
<protein>
    <submittedName>
        <fullName evidence="8">Precorrin-4 C(11)-methyltransferase</fullName>
        <ecNumber evidence="8">2.1.1.133</ecNumber>
    </submittedName>
</protein>
<comment type="similarity">
    <text evidence="2">Belongs to the precorrin methyltransferase family.</text>
</comment>
<evidence type="ECO:0000256" key="4">
    <source>
        <dbReference type="ARBA" id="ARBA00022603"/>
    </source>
</evidence>
<dbReference type="Gene3D" id="3.40.1010.10">
    <property type="entry name" value="Cobalt-precorrin-4 Transmethylase, Domain 1"/>
    <property type="match status" value="1"/>
</dbReference>
<dbReference type="InterPro" id="IPR035996">
    <property type="entry name" value="4pyrrol_Methylase_sf"/>
</dbReference>
<keyword evidence="3" id="KW-0169">Cobalamin biosynthesis</keyword>
<accession>A0A9D2DAY5</accession>
<feature type="domain" description="Tetrapyrrole methylase" evidence="7">
    <location>
        <begin position="1"/>
        <end position="207"/>
    </location>
</feature>
<dbReference type="InterPro" id="IPR050161">
    <property type="entry name" value="Siro_Cobalamin_biosynth"/>
</dbReference>
<dbReference type="PANTHER" id="PTHR45790:SF4">
    <property type="entry name" value="COBALT-PRECORRIN-4 C(11)-METHYLTRANSFERASE"/>
    <property type="match status" value="1"/>
</dbReference>
<evidence type="ECO:0000256" key="3">
    <source>
        <dbReference type="ARBA" id="ARBA00022573"/>
    </source>
</evidence>